<dbReference type="EMBL" id="LAZR01040206">
    <property type="protein sequence ID" value="KKL15068.1"/>
    <property type="molecule type" value="Genomic_DNA"/>
</dbReference>
<protein>
    <recommendedName>
        <fullName evidence="2">OB domain-containing protein</fullName>
    </recommendedName>
</protein>
<reference evidence="1" key="1">
    <citation type="journal article" date="2015" name="Nature">
        <title>Complex archaea that bridge the gap between prokaryotes and eukaryotes.</title>
        <authorList>
            <person name="Spang A."/>
            <person name="Saw J.H."/>
            <person name="Jorgensen S.L."/>
            <person name="Zaremba-Niedzwiedzka K."/>
            <person name="Martijn J."/>
            <person name="Lind A.E."/>
            <person name="van Eijk R."/>
            <person name="Schleper C."/>
            <person name="Guy L."/>
            <person name="Ettema T.J."/>
        </authorList>
    </citation>
    <scope>NUCLEOTIDE SEQUENCE</scope>
</reference>
<organism evidence="1">
    <name type="scientific">marine sediment metagenome</name>
    <dbReference type="NCBI Taxonomy" id="412755"/>
    <lineage>
        <taxon>unclassified sequences</taxon>
        <taxon>metagenomes</taxon>
        <taxon>ecological metagenomes</taxon>
    </lineage>
</organism>
<accession>A0A0F9DT44</accession>
<proteinExistence type="predicted"/>
<gene>
    <name evidence="1" type="ORF">LCGC14_2509290</name>
</gene>
<sequence>TCLEVAKTPRGDNIVVCANIDRVKHVKTKRGNNPGQPMCFLTISDSTYSIDHAVVFPDVFMKLKKLCKEELICLVYGQKLKGSFIIRDIQKLI</sequence>
<feature type="non-terminal residue" evidence="1">
    <location>
        <position position="1"/>
    </location>
</feature>
<comment type="caution">
    <text evidence="1">The sequence shown here is derived from an EMBL/GenBank/DDBJ whole genome shotgun (WGS) entry which is preliminary data.</text>
</comment>
<evidence type="ECO:0000313" key="1">
    <source>
        <dbReference type="EMBL" id="KKL15068.1"/>
    </source>
</evidence>
<name>A0A0F9DT44_9ZZZZ</name>
<evidence type="ECO:0008006" key="2">
    <source>
        <dbReference type="Google" id="ProtNLM"/>
    </source>
</evidence>
<dbReference type="AlphaFoldDB" id="A0A0F9DT44"/>
<dbReference type="CDD" id="cd04485">
    <property type="entry name" value="DnaE_OBF"/>
    <property type="match status" value="1"/>
</dbReference>